<feature type="domain" description="RCK N-terminal" evidence="1">
    <location>
        <begin position="3"/>
        <end position="72"/>
    </location>
</feature>
<dbReference type="Proteomes" id="UP000290580">
    <property type="component" value="Unassembled WGS sequence"/>
</dbReference>
<sequence>MSFGNAAHKHILESVNIKDACAVIVAIDNPEKLHLICEVIDDLTHNTKTIVKVTRFSEKQELESLHLEHIIVEDDVVARALVDETKECRVNFIKEQKED</sequence>
<evidence type="ECO:0000259" key="1">
    <source>
        <dbReference type="Pfam" id="PF02254"/>
    </source>
</evidence>
<organism evidence="2 3">
    <name type="scientific">Aliarcobacter skirrowii CCUG 10374</name>
    <dbReference type="NCBI Taxonomy" id="1032239"/>
    <lineage>
        <taxon>Bacteria</taxon>
        <taxon>Pseudomonadati</taxon>
        <taxon>Campylobacterota</taxon>
        <taxon>Epsilonproteobacteria</taxon>
        <taxon>Campylobacterales</taxon>
        <taxon>Arcobacteraceae</taxon>
        <taxon>Aliarcobacter</taxon>
    </lineage>
</organism>
<name>A0ABY0EES5_9BACT</name>
<reference evidence="2 3" key="1">
    <citation type="submission" date="2017-09" db="EMBL/GenBank/DDBJ databases">
        <title>Genomics of the genus Arcobacter.</title>
        <authorList>
            <person name="Perez-Cataluna A."/>
            <person name="Figueras M.J."/>
            <person name="Salas-Masso N."/>
        </authorList>
    </citation>
    <scope>NUCLEOTIDE SEQUENCE [LARGE SCALE GENOMIC DNA]</scope>
    <source>
        <strain evidence="2 3">LMG 6621</strain>
    </source>
</reference>
<gene>
    <name evidence="2" type="ORF">CP959_10175</name>
</gene>
<proteinExistence type="predicted"/>
<dbReference type="InterPro" id="IPR036291">
    <property type="entry name" value="NAD(P)-bd_dom_sf"/>
</dbReference>
<dbReference type="Gene3D" id="3.40.50.720">
    <property type="entry name" value="NAD(P)-binding Rossmann-like Domain"/>
    <property type="match status" value="1"/>
</dbReference>
<protein>
    <recommendedName>
        <fullName evidence="1">RCK N-terminal domain-containing protein</fullName>
    </recommendedName>
</protein>
<keyword evidence="3" id="KW-1185">Reference proteome</keyword>
<evidence type="ECO:0000313" key="2">
    <source>
        <dbReference type="EMBL" id="RXI24644.1"/>
    </source>
</evidence>
<evidence type="ECO:0000313" key="3">
    <source>
        <dbReference type="Proteomes" id="UP000290580"/>
    </source>
</evidence>
<comment type="caution">
    <text evidence="2">The sequence shown here is derived from an EMBL/GenBank/DDBJ whole genome shotgun (WGS) entry which is preliminary data.</text>
</comment>
<dbReference type="InterPro" id="IPR003148">
    <property type="entry name" value="RCK_N"/>
</dbReference>
<dbReference type="EMBL" id="NXIC01000024">
    <property type="protein sequence ID" value="RXI24644.1"/>
    <property type="molecule type" value="Genomic_DNA"/>
</dbReference>
<accession>A0ABY0EES5</accession>
<dbReference type="Pfam" id="PF02254">
    <property type="entry name" value="TrkA_N"/>
    <property type="match status" value="1"/>
</dbReference>
<dbReference type="SUPFAM" id="SSF51735">
    <property type="entry name" value="NAD(P)-binding Rossmann-fold domains"/>
    <property type="match status" value="1"/>
</dbReference>